<evidence type="ECO:0000313" key="4">
    <source>
        <dbReference type="Proteomes" id="UP000316095"/>
    </source>
</evidence>
<dbReference type="OrthoDB" id="286832at2"/>
<sequence>MPKRFLIIDGYNLLHAAGMMPGRIDGEMLARARARLLRFLEGRITTSERERTTIVFDVNRTMAEVNERETAHGMTVLNAISYPDADTLIEKLIREHSAPKQVVVISSDHRLHKAARARKAKPVDSEDFYEELTRKSRKRTRSKPSPNSNPTLGNPFSEDDLKRLNEILSESADLPVTSTDEELKYWEERIRELDEE</sequence>
<evidence type="ECO:0000313" key="3">
    <source>
        <dbReference type="EMBL" id="TWT61806.1"/>
    </source>
</evidence>
<dbReference type="Pfam" id="PF05991">
    <property type="entry name" value="NYN_YacP"/>
    <property type="match status" value="1"/>
</dbReference>
<keyword evidence="4" id="KW-1185">Reference proteome</keyword>
<gene>
    <name evidence="3" type="ORF">Pan54_25430</name>
</gene>
<feature type="domain" description="Pterin-binding" evidence="2">
    <location>
        <begin position="1"/>
        <end position="196"/>
    </location>
</feature>
<proteinExistence type="predicted"/>
<accession>A0A5C5XFD0</accession>
<organism evidence="3 4">
    <name type="scientific">Rubinisphaera italica</name>
    <dbReference type="NCBI Taxonomy" id="2527969"/>
    <lineage>
        <taxon>Bacteria</taxon>
        <taxon>Pseudomonadati</taxon>
        <taxon>Planctomycetota</taxon>
        <taxon>Planctomycetia</taxon>
        <taxon>Planctomycetales</taxon>
        <taxon>Planctomycetaceae</taxon>
        <taxon>Rubinisphaera</taxon>
    </lineage>
</organism>
<reference evidence="3 4" key="1">
    <citation type="submission" date="2019-02" db="EMBL/GenBank/DDBJ databases">
        <title>Deep-cultivation of Planctomycetes and their phenomic and genomic characterization uncovers novel biology.</title>
        <authorList>
            <person name="Wiegand S."/>
            <person name="Jogler M."/>
            <person name="Boedeker C."/>
            <person name="Pinto D."/>
            <person name="Vollmers J."/>
            <person name="Rivas-Marin E."/>
            <person name="Kohn T."/>
            <person name="Peeters S.H."/>
            <person name="Heuer A."/>
            <person name="Rast P."/>
            <person name="Oberbeckmann S."/>
            <person name="Bunk B."/>
            <person name="Jeske O."/>
            <person name="Meyerdierks A."/>
            <person name="Storesund J.E."/>
            <person name="Kallscheuer N."/>
            <person name="Luecker S."/>
            <person name="Lage O.M."/>
            <person name="Pohl T."/>
            <person name="Merkel B.J."/>
            <person name="Hornburger P."/>
            <person name="Mueller R.-W."/>
            <person name="Bruemmer F."/>
            <person name="Labrenz M."/>
            <person name="Spormann A.M."/>
            <person name="Op Den Camp H."/>
            <person name="Overmann J."/>
            <person name="Amann R."/>
            <person name="Jetten M.S.M."/>
            <person name="Mascher T."/>
            <person name="Medema M.H."/>
            <person name="Devos D.P."/>
            <person name="Kaster A.-K."/>
            <person name="Ovreas L."/>
            <person name="Rohde M."/>
            <person name="Galperin M.Y."/>
            <person name="Jogler C."/>
        </authorList>
    </citation>
    <scope>NUCLEOTIDE SEQUENCE [LARGE SCALE GENOMIC DNA]</scope>
    <source>
        <strain evidence="3 4">Pan54</strain>
    </source>
</reference>
<dbReference type="EMBL" id="SJPG01000001">
    <property type="protein sequence ID" value="TWT61806.1"/>
    <property type="molecule type" value="Genomic_DNA"/>
</dbReference>
<evidence type="ECO:0000256" key="1">
    <source>
        <dbReference type="SAM" id="MobiDB-lite"/>
    </source>
</evidence>
<feature type="region of interest" description="Disordered" evidence="1">
    <location>
        <begin position="115"/>
        <end position="164"/>
    </location>
</feature>
<comment type="caution">
    <text evidence="3">The sequence shown here is derived from an EMBL/GenBank/DDBJ whole genome shotgun (WGS) entry which is preliminary data.</text>
</comment>
<dbReference type="AlphaFoldDB" id="A0A5C5XFD0"/>
<dbReference type="InterPro" id="IPR010298">
    <property type="entry name" value="YacP-like"/>
</dbReference>
<dbReference type="InterPro" id="IPR000489">
    <property type="entry name" value="Pterin-binding_dom"/>
</dbReference>
<evidence type="ECO:0000259" key="2">
    <source>
        <dbReference type="PROSITE" id="PS50972"/>
    </source>
</evidence>
<dbReference type="Proteomes" id="UP000316095">
    <property type="component" value="Unassembled WGS sequence"/>
</dbReference>
<protein>
    <submittedName>
        <fullName evidence="3">YacP-like NYN domain protein</fullName>
    </submittedName>
</protein>
<dbReference type="PROSITE" id="PS50972">
    <property type="entry name" value="PTERIN_BINDING"/>
    <property type="match status" value="1"/>
</dbReference>
<name>A0A5C5XFD0_9PLAN</name>
<dbReference type="GO" id="GO:0042558">
    <property type="term" value="P:pteridine-containing compound metabolic process"/>
    <property type="evidence" value="ECO:0007669"/>
    <property type="project" value="InterPro"/>
</dbReference>
<dbReference type="RefSeq" id="WP_146503748.1">
    <property type="nucleotide sequence ID" value="NZ_SJPG01000001.1"/>
</dbReference>